<dbReference type="PANTHER" id="PTHR24198:SF193">
    <property type="match status" value="1"/>
</dbReference>
<evidence type="ECO:0008006" key="6">
    <source>
        <dbReference type="Google" id="ProtNLM"/>
    </source>
</evidence>
<organism evidence="4 5">
    <name type="scientific">Emiliania huxleyi (strain CCMP1516)</name>
    <dbReference type="NCBI Taxonomy" id="280463"/>
    <lineage>
        <taxon>Eukaryota</taxon>
        <taxon>Haptista</taxon>
        <taxon>Haptophyta</taxon>
        <taxon>Prymnesiophyceae</taxon>
        <taxon>Isochrysidales</taxon>
        <taxon>Noelaerhabdaceae</taxon>
        <taxon>Emiliania</taxon>
    </lineage>
</organism>
<dbReference type="EnsemblProtists" id="EOD27650">
    <property type="protein sequence ID" value="EOD27650"/>
    <property type="gene ID" value="EMIHUDRAFT_204551"/>
</dbReference>
<feature type="repeat" description="ANK" evidence="3">
    <location>
        <begin position="126"/>
        <end position="158"/>
    </location>
</feature>
<dbReference type="PROSITE" id="PS50088">
    <property type="entry name" value="ANK_REPEAT"/>
    <property type="match status" value="2"/>
</dbReference>
<evidence type="ECO:0000313" key="5">
    <source>
        <dbReference type="Proteomes" id="UP000013827"/>
    </source>
</evidence>
<dbReference type="SMART" id="SM00248">
    <property type="entry name" value="ANK"/>
    <property type="match status" value="3"/>
</dbReference>
<dbReference type="Proteomes" id="UP000013827">
    <property type="component" value="Unassembled WGS sequence"/>
</dbReference>
<dbReference type="PANTHER" id="PTHR24198">
    <property type="entry name" value="ANKYRIN REPEAT AND PROTEIN KINASE DOMAIN-CONTAINING PROTEIN"/>
    <property type="match status" value="1"/>
</dbReference>
<keyword evidence="5" id="KW-1185">Reference proteome</keyword>
<dbReference type="AlphaFoldDB" id="A0A0D3JVW5"/>
<dbReference type="InterPro" id="IPR036770">
    <property type="entry name" value="Ankyrin_rpt-contain_sf"/>
</dbReference>
<dbReference type="InterPro" id="IPR002110">
    <property type="entry name" value="Ankyrin_rpt"/>
</dbReference>
<evidence type="ECO:0000256" key="3">
    <source>
        <dbReference type="PROSITE-ProRule" id="PRU00023"/>
    </source>
</evidence>
<protein>
    <recommendedName>
        <fullName evidence="6">Ankyrin repeat protein</fullName>
    </recommendedName>
</protein>
<dbReference type="HOGENOM" id="CLU_1565776_0_0_1"/>
<proteinExistence type="predicted"/>
<dbReference type="PaxDb" id="2903-EOD27650"/>
<feature type="repeat" description="ANK" evidence="3">
    <location>
        <begin position="58"/>
        <end position="82"/>
    </location>
</feature>
<dbReference type="GeneID" id="17273195"/>
<reference evidence="5" key="1">
    <citation type="journal article" date="2013" name="Nature">
        <title>Pan genome of the phytoplankton Emiliania underpins its global distribution.</title>
        <authorList>
            <person name="Read B.A."/>
            <person name="Kegel J."/>
            <person name="Klute M.J."/>
            <person name="Kuo A."/>
            <person name="Lefebvre S.C."/>
            <person name="Maumus F."/>
            <person name="Mayer C."/>
            <person name="Miller J."/>
            <person name="Monier A."/>
            <person name="Salamov A."/>
            <person name="Young J."/>
            <person name="Aguilar M."/>
            <person name="Claverie J.M."/>
            <person name="Frickenhaus S."/>
            <person name="Gonzalez K."/>
            <person name="Herman E.K."/>
            <person name="Lin Y.C."/>
            <person name="Napier J."/>
            <person name="Ogata H."/>
            <person name="Sarno A.F."/>
            <person name="Shmutz J."/>
            <person name="Schroeder D."/>
            <person name="de Vargas C."/>
            <person name="Verret F."/>
            <person name="von Dassow P."/>
            <person name="Valentin K."/>
            <person name="Van de Peer Y."/>
            <person name="Wheeler G."/>
            <person name="Dacks J.B."/>
            <person name="Delwiche C.F."/>
            <person name="Dyhrman S.T."/>
            <person name="Glockner G."/>
            <person name="John U."/>
            <person name="Richards T."/>
            <person name="Worden A.Z."/>
            <person name="Zhang X."/>
            <person name="Grigoriev I.V."/>
            <person name="Allen A.E."/>
            <person name="Bidle K."/>
            <person name="Borodovsky M."/>
            <person name="Bowler C."/>
            <person name="Brownlee C."/>
            <person name="Cock J.M."/>
            <person name="Elias M."/>
            <person name="Gladyshev V.N."/>
            <person name="Groth M."/>
            <person name="Guda C."/>
            <person name="Hadaegh A."/>
            <person name="Iglesias-Rodriguez M.D."/>
            <person name="Jenkins J."/>
            <person name="Jones B.M."/>
            <person name="Lawson T."/>
            <person name="Leese F."/>
            <person name="Lindquist E."/>
            <person name="Lobanov A."/>
            <person name="Lomsadze A."/>
            <person name="Malik S.B."/>
            <person name="Marsh M.E."/>
            <person name="Mackinder L."/>
            <person name="Mock T."/>
            <person name="Mueller-Roeber B."/>
            <person name="Pagarete A."/>
            <person name="Parker M."/>
            <person name="Probert I."/>
            <person name="Quesneville H."/>
            <person name="Raines C."/>
            <person name="Rensing S.A."/>
            <person name="Riano-Pachon D.M."/>
            <person name="Richier S."/>
            <person name="Rokitta S."/>
            <person name="Shiraiwa Y."/>
            <person name="Soanes D.M."/>
            <person name="van der Giezen M."/>
            <person name="Wahlund T.M."/>
            <person name="Williams B."/>
            <person name="Wilson W."/>
            <person name="Wolfe G."/>
            <person name="Wurch L.L."/>
        </authorList>
    </citation>
    <scope>NUCLEOTIDE SEQUENCE</scope>
</reference>
<evidence type="ECO:0000256" key="2">
    <source>
        <dbReference type="ARBA" id="ARBA00023043"/>
    </source>
</evidence>
<keyword evidence="2 3" id="KW-0040">ANK repeat</keyword>
<evidence type="ECO:0000313" key="4">
    <source>
        <dbReference type="EnsemblProtists" id="EOD27650"/>
    </source>
</evidence>
<accession>A0A0D3JVW5</accession>
<dbReference type="Gene3D" id="1.25.40.20">
    <property type="entry name" value="Ankyrin repeat-containing domain"/>
    <property type="match status" value="1"/>
</dbReference>
<dbReference type="Pfam" id="PF12796">
    <property type="entry name" value="Ank_2"/>
    <property type="match status" value="1"/>
</dbReference>
<dbReference type="SUPFAM" id="SSF48403">
    <property type="entry name" value="Ankyrin repeat"/>
    <property type="match status" value="1"/>
</dbReference>
<keyword evidence="1" id="KW-0677">Repeat</keyword>
<evidence type="ECO:0000256" key="1">
    <source>
        <dbReference type="ARBA" id="ARBA00022737"/>
    </source>
</evidence>
<dbReference type="Pfam" id="PF00023">
    <property type="entry name" value="Ank"/>
    <property type="match status" value="1"/>
</dbReference>
<name>A0A0D3JVW5_EMIH1</name>
<sequence length="171" mass="18093">MPWSDFAPAEDAPDREQQVARLFTACEAGDNDRAFLVLKACEKQRYPLDEMVNARTPDGATPLFYAAKGGHDVVVETLLATGQCVVNAATAAGFTPLFIAALRGRAGAVGVLLNEYGVAVNQPAKDGRTALYAACEAGCVKSCRLLLKAGAQPDEKGWTEEDLDAPVLVPP</sequence>
<dbReference type="KEGG" id="ehx:EMIHUDRAFT_204551"/>
<dbReference type="RefSeq" id="XP_005780079.1">
    <property type="nucleotide sequence ID" value="XM_005780022.1"/>
</dbReference>
<dbReference type="STRING" id="2903.R1ELW1"/>
<dbReference type="PROSITE" id="PS50297">
    <property type="entry name" value="ANK_REP_REGION"/>
    <property type="match status" value="2"/>
</dbReference>
<reference evidence="4" key="2">
    <citation type="submission" date="2024-10" db="UniProtKB">
        <authorList>
            <consortium name="EnsemblProtists"/>
        </authorList>
    </citation>
    <scope>IDENTIFICATION</scope>
</reference>